<sequence>MGTIDIAARDRLLRERPVPNLNRCLEVLRASELSKTHKEQMRSTQENANHEVQGTQGIQKPKKNKLNFKQKKFTENKSATSHQEQHDVDYYSDYFELDHLQDTSSNAVIEATKIHFARHGIADIVTPYTSQEFDQFSIFVNLYIQLVRLYIVKVMRLITIFFRRYRKFIRRSLEVPHYTAPESNLPNSSLVETQANNNIPTASCNINSKDQQPKDCNKSSIDTNSNISPIITTRSGRKIVKPNRYGFEN</sequence>
<dbReference type="HOGENOM" id="CLU_1116814_0_0_1"/>
<dbReference type="GeneID" id="20236174"/>
<dbReference type="OrthoDB" id="10055530at2759"/>
<proteinExistence type="predicted"/>
<reference evidence="2 3" key="1">
    <citation type="journal article" date="2013" name="Nature">
        <title>Insights into bilaterian evolution from three spiralian genomes.</title>
        <authorList>
            <person name="Simakov O."/>
            <person name="Marletaz F."/>
            <person name="Cho S.J."/>
            <person name="Edsinger-Gonzales E."/>
            <person name="Havlak P."/>
            <person name="Hellsten U."/>
            <person name="Kuo D.H."/>
            <person name="Larsson T."/>
            <person name="Lv J."/>
            <person name="Arendt D."/>
            <person name="Savage R."/>
            <person name="Osoegawa K."/>
            <person name="de Jong P."/>
            <person name="Grimwood J."/>
            <person name="Chapman J.A."/>
            <person name="Shapiro H."/>
            <person name="Aerts A."/>
            <person name="Otillar R.P."/>
            <person name="Terry A.Y."/>
            <person name="Boore J.L."/>
            <person name="Grigoriev I.V."/>
            <person name="Lindberg D.R."/>
            <person name="Seaver E.C."/>
            <person name="Weisblat D.A."/>
            <person name="Putnam N.H."/>
            <person name="Rokhsar D.S."/>
        </authorList>
    </citation>
    <scope>NUCLEOTIDE SEQUENCE [LARGE SCALE GENOMIC DNA]</scope>
</reference>
<keyword evidence="3" id="KW-1185">Reference proteome</keyword>
<organism evidence="2 3">
    <name type="scientific">Lottia gigantea</name>
    <name type="common">Giant owl limpet</name>
    <dbReference type="NCBI Taxonomy" id="225164"/>
    <lineage>
        <taxon>Eukaryota</taxon>
        <taxon>Metazoa</taxon>
        <taxon>Spiralia</taxon>
        <taxon>Lophotrochozoa</taxon>
        <taxon>Mollusca</taxon>
        <taxon>Gastropoda</taxon>
        <taxon>Patellogastropoda</taxon>
        <taxon>Lottioidea</taxon>
        <taxon>Lottiidae</taxon>
        <taxon>Lottia</taxon>
    </lineage>
</organism>
<dbReference type="EMBL" id="KB202283">
    <property type="protein sequence ID" value="ESO91504.1"/>
    <property type="molecule type" value="Genomic_DNA"/>
</dbReference>
<evidence type="ECO:0000313" key="2">
    <source>
        <dbReference type="EMBL" id="ESO91504.1"/>
    </source>
</evidence>
<name>V4BRJ3_LOTGI</name>
<protein>
    <submittedName>
        <fullName evidence="2">Uncharacterized protein</fullName>
    </submittedName>
</protein>
<dbReference type="RefSeq" id="XP_009058191.1">
    <property type="nucleotide sequence ID" value="XM_009059943.1"/>
</dbReference>
<dbReference type="KEGG" id="lgi:LOTGIDRAFT_153946"/>
<feature type="region of interest" description="Disordered" evidence="1">
    <location>
        <begin position="34"/>
        <end position="66"/>
    </location>
</feature>
<dbReference type="CTD" id="20236174"/>
<dbReference type="STRING" id="225164.V4BRJ3"/>
<dbReference type="AlphaFoldDB" id="V4BRJ3"/>
<gene>
    <name evidence="2" type="ORF">LOTGIDRAFT_153946</name>
</gene>
<dbReference type="Proteomes" id="UP000030746">
    <property type="component" value="Unassembled WGS sequence"/>
</dbReference>
<evidence type="ECO:0000313" key="3">
    <source>
        <dbReference type="Proteomes" id="UP000030746"/>
    </source>
</evidence>
<evidence type="ECO:0000256" key="1">
    <source>
        <dbReference type="SAM" id="MobiDB-lite"/>
    </source>
</evidence>
<feature type="compositionally biased region" description="Polar residues" evidence="1">
    <location>
        <begin position="42"/>
        <end position="58"/>
    </location>
</feature>
<accession>V4BRJ3</accession>